<gene>
    <name evidence="7" type="ORF">R1flu_025735</name>
</gene>
<dbReference type="GO" id="GO:0016020">
    <property type="term" value="C:membrane"/>
    <property type="evidence" value="ECO:0007669"/>
    <property type="project" value="UniProtKB-SubCell"/>
</dbReference>
<keyword evidence="4 6" id="KW-0472">Membrane</keyword>
<dbReference type="InterPro" id="IPR003406">
    <property type="entry name" value="Glyco_trans_14"/>
</dbReference>
<feature type="transmembrane region" description="Helical" evidence="6">
    <location>
        <begin position="12"/>
        <end position="33"/>
    </location>
</feature>
<dbReference type="AlphaFoldDB" id="A0ABD1XZI2"/>
<keyword evidence="8" id="KW-1185">Reference proteome</keyword>
<keyword evidence="6" id="KW-0812">Transmembrane</keyword>
<comment type="subcellular location">
    <subcellularLocation>
        <location evidence="1">Membrane</location>
        <topology evidence="1">Single-pass type II membrane protein</topology>
    </subcellularLocation>
</comment>
<dbReference type="GO" id="GO:0016757">
    <property type="term" value="F:glycosyltransferase activity"/>
    <property type="evidence" value="ECO:0007669"/>
    <property type="project" value="UniProtKB-KW"/>
</dbReference>
<dbReference type="InterPro" id="IPR044174">
    <property type="entry name" value="BC10-like"/>
</dbReference>
<organism evidence="7 8">
    <name type="scientific">Riccia fluitans</name>
    <dbReference type="NCBI Taxonomy" id="41844"/>
    <lineage>
        <taxon>Eukaryota</taxon>
        <taxon>Viridiplantae</taxon>
        <taxon>Streptophyta</taxon>
        <taxon>Embryophyta</taxon>
        <taxon>Marchantiophyta</taxon>
        <taxon>Marchantiopsida</taxon>
        <taxon>Marchantiidae</taxon>
        <taxon>Marchantiales</taxon>
        <taxon>Ricciaceae</taxon>
        <taxon>Riccia</taxon>
    </lineage>
</organism>
<evidence type="ECO:0000256" key="6">
    <source>
        <dbReference type="SAM" id="Phobius"/>
    </source>
</evidence>
<evidence type="ECO:0008006" key="9">
    <source>
        <dbReference type="Google" id="ProtNLM"/>
    </source>
</evidence>
<dbReference type="Proteomes" id="UP001605036">
    <property type="component" value="Unassembled WGS sequence"/>
</dbReference>
<keyword evidence="6" id="KW-1133">Transmembrane helix</keyword>
<dbReference type="PANTHER" id="PTHR31042">
    <property type="entry name" value="CORE-2/I-BRANCHING BETA-1,6-N-ACETYLGLUCOSAMINYLTRANSFERASE FAMILY PROTEIN-RELATED"/>
    <property type="match status" value="1"/>
</dbReference>
<name>A0ABD1XZI2_9MARC</name>
<evidence type="ECO:0000256" key="4">
    <source>
        <dbReference type="ARBA" id="ARBA00023136"/>
    </source>
</evidence>
<sequence>MKTWRAHHWFDIASAIPLVAILSFSLFVVWHFLTEPSYSLGFSIFRTDASSSLLGSADQPLKIDQVTSAFQEDKCCRCALDEEKREKSRRVSPLLHGFSDTELLKRAIEMETATSIRYFAKLDCIHSDIAETKNRKNAGSRVPCPDSCGRESTTARVKIAFIFMITTSLPFEALWNKYFQGKGGRYNIYVHADPFNATLFADRSSVFFGRLIPSAKADRGSPSLVMASQRLLANAMLDDPLNQYFALLSGSCIPIRSFDYGYQKITSSKKSFLEMIIFEPVMEERYRGREGGAVTMLPEIPFDKFRKGAHWFVFIRRHALMMLKDQYENKYWAKFDRPCIVHFCGTDEHYYHTLFNILEPEGVTGKTVTHVVWPSWPTEHPIMYQSWDIKKELIEDMRNKDDGHYLFARKFHEDTAESLLALADLILQ</sequence>
<proteinExistence type="predicted"/>
<keyword evidence="2" id="KW-0328">Glycosyltransferase</keyword>
<evidence type="ECO:0000256" key="1">
    <source>
        <dbReference type="ARBA" id="ARBA00004606"/>
    </source>
</evidence>
<keyword evidence="5" id="KW-0325">Glycoprotein</keyword>
<keyword evidence="3" id="KW-0808">Transferase</keyword>
<evidence type="ECO:0000256" key="5">
    <source>
        <dbReference type="ARBA" id="ARBA00023180"/>
    </source>
</evidence>
<dbReference type="PANTHER" id="PTHR31042:SF140">
    <property type="entry name" value="CORE-2_I-BRANCHING BETA-1,6-N-ACETYLGLUCOSAMINYLTRANSFERASE FAMILY PROTEIN"/>
    <property type="match status" value="1"/>
</dbReference>
<dbReference type="EMBL" id="JBHFFA010000007">
    <property type="protein sequence ID" value="KAL2614043.1"/>
    <property type="molecule type" value="Genomic_DNA"/>
</dbReference>
<evidence type="ECO:0000313" key="7">
    <source>
        <dbReference type="EMBL" id="KAL2614043.1"/>
    </source>
</evidence>
<accession>A0ABD1XZI2</accession>
<reference evidence="7 8" key="1">
    <citation type="submission" date="2024-09" db="EMBL/GenBank/DDBJ databases">
        <title>Chromosome-scale assembly of Riccia fluitans.</title>
        <authorList>
            <person name="Paukszto L."/>
            <person name="Sawicki J."/>
            <person name="Karawczyk K."/>
            <person name="Piernik-Szablinska J."/>
            <person name="Szczecinska M."/>
            <person name="Mazdziarz M."/>
        </authorList>
    </citation>
    <scope>NUCLEOTIDE SEQUENCE [LARGE SCALE GENOMIC DNA]</scope>
    <source>
        <strain evidence="7">Rf_01</strain>
        <tissue evidence="7">Aerial parts of the thallus</tissue>
    </source>
</reference>
<evidence type="ECO:0000256" key="3">
    <source>
        <dbReference type="ARBA" id="ARBA00022679"/>
    </source>
</evidence>
<protein>
    <recommendedName>
        <fullName evidence="9">Core-2/I-branching beta-1,6-N-acetylglucosaminyltransferase family protein</fullName>
    </recommendedName>
</protein>
<comment type="caution">
    <text evidence="7">The sequence shown here is derived from an EMBL/GenBank/DDBJ whole genome shotgun (WGS) entry which is preliminary data.</text>
</comment>
<evidence type="ECO:0000256" key="2">
    <source>
        <dbReference type="ARBA" id="ARBA00022676"/>
    </source>
</evidence>
<dbReference type="Pfam" id="PF02485">
    <property type="entry name" value="Branch"/>
    <property type="match status" value="1"/>
</dbReference>
<evidence type="ECO:0000313" key="8">
    <source>
        <dbReference type="Proteomes" id="UP001605036"/>
    </source>
</evidence>